<evidence type="ECO:0000256" key="3">
    <source>
        <dbReference type="ARBA" id="ARBA00022448"/>
    </source>
</evidence>
<keyword evidence="7 8" id="KW-0472">Membrane</keyword>
<dbReference type="Proteomes" id="UP001597180">
    <property type="component" value="Unassembled WGS sequence"/>
</dbReference>
<evidence type="ECO:0000256" key="2">
    <source>
        <dbReference type="ARBA" id="ARBA00007998"/>
    </source>
</evidence>
<evidence type="ECO:0000256" key="4">
    <source>
        <dbReference type="ARBA" id="ARBA00022544"/>
    </source>
</evidence>
<evidence type="ECO:0000256" key="8">
    <source>
        <dbReference type="SAM" id="Phobius"/>
    </source>
</evidence>
<dbReference type="Pfam" id="PF03845">
    <property type="entry name" value="Spore_permease"/>
    <property type="match status" value="1"/>
</dbReference>
<evidence type="ECO:0000256" key="1">
    <source>
        <dbReference type="ARBA" id="ARBA00004141"/>
    </source>
</evidence>
<keyword evidence="5 8" id="KW-0812">Transmembrane</keyword>
<dbReference type="InterPro" id="IPR004761">
    <property type="entry name" value="Spore_GerAB"/>
</dbReference>
<name>A0ABW3URK8_9BACL</name>
<feature type="transmembrane region" description="Helical" evidence="8">
    <location>
        <begin position="83"/>
        <end position="104"/>
    </location>
</feature>
<dbReference type="EMBL" id="JBHTLU010000031">
    <property type="protein sequence ID" value="MFD1222992.1"/>
    <property type="molecule type" value="Genomic_DNA"/>
</dbReference>
<keyword evidence="4" id="KW-0309">Germination</keyword>
<proteinExistence type="inferred from homology"/>
<accession>A0ABW3URK8</accession>
<keyword evidence="6 8" id="KW-1133">Transmembrane helix</keyword>
<evidence type="ECO:0000256" key="6">
    <source>
        <dbReference type="ARBA" id="ARBA00022989"/>
    </source>
</evidence>
<comment type="similarity">
    <text evidence="2">Belongs to the amino acid-polyamine-organocation (APC) superfamily. Spore germination protein (SGP) (TC 2.A.3.9) family.</text>
</comment>
<evidence type="ECO:0000313" key="10">
    <source>
        <dbReference type="Proteomes" id="UP001597180"/>
    </source>
</evidence>
<gene>
    <name evidence="9" type="ORF">ACFQ4B_23005</name>
</gene>
<feature type="transmembrane region" description="Helical" evidence="8">
    <location>
        <begin position="148"/>
        <end position="167"/>
    </location>
</feature>
<feature type="transmembrane region" description="Helical" evidence="8">
    <location>
        <begin position="124"/>
        <end position="141"/>
    </location>
</feature>
<evidence type="ECO:0000256" key="7">
    <source>
        <dbReference type="ARBA" id="ARBA00023136"/>
    </source>
</evidence>
<dbReference type="NCBIfam" id="TIGR00912">
    <property type="entry name" value="2A0309"/>
    <property type="match status" value="1"/>
</dbReference>
<reference evidence="10" key="1">
    <citation type="journal article" date="2019" name="Int. J. Syst. Evol. Microbiol.">
        <title>The Global Catalogue of Microorganisms (GCM) 10K type strain sequencing project: providing services to taxonomists for standard genome sequencing and annotation.</title>
        <authorList>
            <consortium name="The Broad Institute Genomics Platform"/>
            <consortium name="The Broad Institute Genome Sequencing Center for Infectious Disease"/>
            <person name="Wu L."/>
            <person name="Ma J."/>
        </authorList>
    </citation>
    <scope>NUCLEOTIDE SEQUENCE [LARGE SCALE GENOMIC DNA]</scope>
    <source>
        <strain evidence="10">CCUG 53270</strain>
    </source>
</reference>
<dbReference type="PANTHER" id="PTHR34975:SF2">
    <property type="entry name" value="SPORE GERMINATION PROTEIN A2"/>
    <property type="match status" value="1"/>
</dbReference>
<comment type="caution">
    <text evidence="9">The sequence shown here is derived from an EMBL/GenBank/DDBJ whole genome shotgun (WGS) entry which is preliminary data.</text>
</comment>
<dbReference type="PANTHER" id="PTHR34975">
    <property type="entry name" value="SPORE GERMINATION PROTEIN A2"/>
    <property type="match status" value="1"/>
</dbReference>
<evidence type="ECO:0000313" key="9">
    <source>
        <dbReference type="EMBL" id="MFD1222992.1"/>
    </source>
</evidence>
<protein>
    <submittedName>
        <fullName evidence="9">Endospore germination permease</fullName>
    </submittedName>
</protein>
<evidence type="ECO:0000256" key="5">
    <source>
        <dbReference type="ARBA" id="ARBA00022692"/>
    </source>
</evidence>
<sequence length="363" mass="40623">MVTNRLEEITSTQIASIVAKCMIGTGILILPREIAKSTDSPDGWISVILSGLLTLLAGYLVMKLSLLFPKQTIFQYGKTIVGKYLGVLHTLIVIAYFTLSSGYLLRVLGEVIRMYLLEETPMEVTMIAFSTIAVYLTVGGIQPIARFIEFFFPLIIVILLSLIALSFREFEPDNIRPIFGEGGSPIIKGIVPSALSFSGYQIMLILAAYVKKPEKAVKSALTGISIVIFLYTMVVIISIGTLTVDEVKTVTWPTMSVAKDIDLPGGFFERFESFFSVLWVISMYTAFVPYHYVASLGLGELFQKNYRPFAYLLLPFIYMIAMYPKDLDAVFRLGDVVAYYSIFTMIVIPLYLWIIAKMRRLGT</sequence>
<keyword evidence="3" id="KW-0813">Transport</keyword>
<feature type="transmembrane region" description="Helical" evidence="8">
    <location>
        <begin position="43"/>
        <end position="62"/>
    </location>
</feature>
<dbReference type="RefSeq" id="WP_345588948.1">
    <property type="nucleotide sequence ID" value="NZ_BAABJG010000015.1"/>
</dbReference>
<feature type="transmembrane region" description="Helical" evidence="8">
    <location>
        <begin position="221"/>
        <end position="244"/>
    </location>
</feature>
<organism evidence="9 10">
    <name type="scientific">Paenibacillus vulneris</name>
    <dbReference type="NCBI Taxonomy" id="1133364"/>
    <lineage>
        <taxon>Bacteria</taxon>
        <taxon>Bacillati</taxon>
        <taxon>Bacillota</taxon>
        <taxon>Bacilli</taxon>
        <taxon>Bacillales</taxon>
        <taxon>Paenibacillaceae</taxon>
        <taxon>Paenibacillus</taxon>
    </lineage>
</organism>
<dbReference type="Gene3D" id="1.20.1740.10">
    <property type="entry name" value="Amino acid/polyamine transporter I"/>
    <property type="match status" value="1"/>
</dbReference>
<feature type="transmembrane region" description="Helical" evidence="8">
    <location>
        <begin position="273"/>
        <end position="294"/>
    </location>
</feature>
<feature type="transmembrane region" description="Helical" evidence="8">
    <location>
        <begin position="336"/>
        <end position="356"/>
    </location>
</feature>
<feature type="transmembrane region" description="Helical" evidence="8">
    <location>
        <begin position="12"/>
        <end position="31"/>
    </location>
</feature>
<keyword evidence="10" id="KW-1185">Reference proteome</keyword>
<comment type="subcellular location">
    <subcellularLocation>
        <location evidence="1">Membrane</location>
        <topology evidence="1">Multi-pass membrane protein</topology>
    </subcellularLocation>
</comment>
<feature type="transmembrane region" description="Helical" evidence="8">
    <location>
        <begin position="187"/>
        <end position="209"/>
    </location>
</feature>
<feature type="transmembrane region" description="Helical" evidence="8">
    <location>
        <begin position="306"/>
        <end position="324"/>
    </location>
</feature>